<evidence type="ECO:0000256" key="2">
    <source>
        <dbReference type="ARBA" id="ARBA00022729"/>
    </source>
</evidence>
<protein>
    <submittedName>
        <fullName evidence="4">Polysaccharide deacetylase family protein</fullName>
    </submittedName>
</protein>
<dbReference type="InterPro" id="IPR051398">
    <property type="entry name" value="Polysacch_Deacetylase"/>
</dbReference>
<comment type="subcellular location">
    <subcellularLocation>
        <location evidence="1">Secreted</location>
    </subcellularLocation>
</comment>
<reference evidence="4" key="1">
    <citation type="submission" date="2020-10" db="EMBL/GenBank/DDBJ databases">
        <title>Connecting structure to function with the recovery of over 1000 high-quality activated sludge metagenome-assembled genomes encoding full-length rRNA genes using long-read sequencing.</title>
        <authorList>
            <person name="Singleton C.M."/>
            <person name="Petriglieri F."/>
            <person name="Kristensen J.M."/>
            <person name="Kirkegaard R.H."/>
            <person name="Michaelsen T.Y."/>
            <person name="Andersen M.H."/>
            <person name="Karst S.M."/>
            <person name="Dueholm M.S."/>
            <person name="Nielsen P.H."/>
            <person name="Albertsen M."/>
        </authorList>
    </citation>
    <scope>NUCLEOTIDE SEQUENCE</scope>
    <source>
        <strain evidence="4">Bjer_18-Q3-R1-45_BAT3C.347</strain>
    </source>
</reference>
<proteinExistence type="predicted"/>
<keyword evidence="2" id="KW-0732">Signal</keyword>
<dbReference type="InterPro" id="IPR002509">
    <property type="entry name" value="NODB_dom"/>
</dbReference>
<dbReference type="CDD" id="cd10918">
    <property type="entry name" value="CE4_NodB_like_5s_6s"/>
    <property type="match status" value="1"/>
</dbReference>
<evidence type="ECO:0000313" key="4">
    <source>
        <dbReference type="EMBL" id="MBK6972789.1"/>
    </source>
</evidence>
<dbReference type="PANTHER" id="PTHR34216:SF3">
    <property type="entry name" value="POLY-BETA-1,6-N-ACETYL-D-GLUCOSAMINE N-DEACETYLASE"/>
    <property type="match status" value="1"/>
</dbReference>
<dbReference type="Gene3D" id="3.20.20.370">
    <property type="entry name" value="Glycoside hydrolase/deacetylase"/>
    <property type="match status" value="1"/>
</dbReference>
<feature type="domain" description="NodB homology" evidence="3">
    <location>
        <begin position="228"/>
        <end position="300"/>
    </location>
</feature>
<sequence>MNEIVRITARHVRHAALAGLRAVGGFRWIAGTTWRRRRVLVLCYHGVSLQDEHEWDPELFVTPAFLRRRFEILRDSGYEVLPLGEAVRNLRCGTLPHRSVVLTFDDGFHNFLAAAVPLLEEFGYPATNYVSSYHVVHQRPILRLTLRYLLWRARTRALAANVFPGQDAAIKLEDSQQRERLAASLLKGARTLSDDREAQHAWVGEVATRLGVDWDNIVRSRLFHLMTTAEIAEIARRGFDAQLHTHRHRTPREESIFRREILDNRRVLEELTGRPATHFCYPSGDVDPVFLPWLRGLGVETATTCAVGLAKAGDNQLLLPRYIDTMAQSETAFKGWLSGAAGMLSRRDS</sequence>
<dbReference type="EMBL" id="JADJEV010000003">
    <property type="protein sequence ID" value="MBK6972789.1"/>
    <property type="molecule type" value="Genomic_DNA"/>
</dbReference>
<dbReference type="PANTHER" id="PTHR34216">
    <property type="match status" value="1"/>
</dbReference>
<dbReference type="Pfam" id="PF01522">
    <property type="entry name" value="Polysacc_deac_1"/>
    <property type="match status" value="2"/>
</dbReference>
<name>A0A9D7HL91_9PROT</name>
<dbReference type="GO" id="GO:0016810">
    <property type="term" value="F:hydrolase activity, acting on carbon-nitrogen (but not peptide) bonds"/>
    <property type="evidence" value="ECO:0007669"/>
    <property type="project" value="InterPro"/>
</dbReference>
<dbReference type="Proteomes" id="UP000807785">
    <property type="component" value="Unassembled WGS sequence"/>
</dbReference>
<dbReference type="InterPro" id="IPR011330">
    <property type="entry name" value="Glyco_hydro/deAcase_b/a-brl"/>
</dbReference>
<evidence type="ECO:0000313" key="5">
    <source>
        <dbReference type="Proteomes" id="UP000807785"/>
    </source>
</evidence>
<comment type="caution">
    <text evidence="4">The sequence shown here is derived from an EMBL/GenBank/DDBJ whole genome shotgun (WGS) entry which is preliminary data.</text>
</comment>
<organism evidence="4 5">
    <name type="scientific">Candidatus Methylophosphatis roskildensis</name>
    <dbReference type="NCBI Taxonomy" id="2899263"/>
    <lineage>
        <taxon>Bacteria</taxon>
        <taxon>Pseudomonadati</taxon>
        <taxon>Pseudomonadota</taxon>
        <taxon>Betaproteobacteria</taxon>
        <taxon>Nitrosomonadales</taxon>
        <taxon>Sterolibacteriaceae</taxon>
        <taxon>Candidatus Methylophosphatis</taxon>
    </lineage>
</organism>
<accession>A0A9D7HL91</accession>
<dbReference type="AlphaFoldDB" id="A0A9D7HL91"/>
<dbReference type="GO" id="GO:0005576">
    <property type="term" value="C:extracellular region"/>
    <property type="evidence" value="ECO:0007669"/>
    <property type="project" value="UniProtKB-SubCell"/>
</dbReference>
<evidence type="ECO:0000259" key="3">
    <source>
        <dbReference type="Pfam" id="PF01522"/>
    </source>
</evidence>
<evidence type="ECO:0000256" key="1">
    <source>
        <dbReference type="ARBA" id="ARBA00004613"/>
    </source>
</evidence>
<feature type="domain" description="NodB homology" evidence="3">
    <location>
        <begin position="95"/>
        <end position="142"/>
    </location>
</feature>
<dbReference type="GO" id="GO:0005975">
    <property type="term" value="P:carbohydrate metabolic process"/>
    <property type="evidence" value="ECO:0007669"/>
    <property type="project" value="InterPro"/>
</dbReference>
<dbReference type="SUPFAM" id="SSF88713">
    <property type="entry name" value="Glycoside hydrolase/deacetylase"/>
    <property type="match status" value="1"/>
</dbReference>
<gene>
    <name evidence="4" type="ORF">IPH26_07470</name>
</gene>